<dbReference type="RefSeq" id="WP_167240048.1">
    <property type="nucleotide sequence ID" value="NZ_WHJF01000115.1"/>
</dbReference>
<dbReference type="InterPro" id="IPR017740">
    <property type="entry name" value="TssA-like"/>
</dbReference>
<gene>
    <name evidence="2" type="primary">tssA</name>
    <name evidence="2" type="ORF">F1735_28275</name>
</gene>
<evidence type="ECO:0000313" key="3">
    <source>
        <dbReference type="Proteomes" id="UP000610594"/>
    </source>
</evidence>
<dbReference type="InterPro" id="IPR010657">
    <property type="entry name" value="ImpA_N"/>
</dbReference>
<dbReference type="Proteomes" id="UP000610594">
    <property type="component" value="Unassembled WGS sequence"/>
</dbReference>
<dbReference type="Pfam" id="PF06812">
    <property type="entry name" value="ImpA_N"/>
    <property type="match status" value="1"/>
</dbReference>
<keyword evidence="3" id="KW-1185">Reference proteome</keyword>
<proteinExistence type="predicted"/>
<name>A0ABX0MTS8_9BURK</name>
<comment type="caution">
    <text evidence="2">The sequence shown here is derived from an EMBL/GenBank/DDBJ whole genome shotgun (WGS) entry which is preliminary data.</text>
</comment>
<dbReference type="PANTHER" id="PTHR37951:SF1">
    <property type="entry name" value="TYPE VI SECRETION SYSTEM COMPONENT TSSA1"/>
    <property type="match status" value="1"/>
</dbReference>
<evidence type="ECO:0000259" key="1">
    <source>
        <dbReference type="Pfam" id="PF06812"/>
    </source>
</evidence>
<dbReference type="PANTHER" id="PTHR37951">
    <property type="entry name" value="CYTOPLASMIC PROTEIN-RELATED"/>
    <property type="match status" value="1"/>
</dbReference>
<sequence length="355" mass="38860">MSVAYLLQPLDNGGPCGIALLHEPEYDAIAAARHEDDPLLPRGVWTSELKRADWPEVVRLCEQALTERSKDLQVAAWLGEAWIALDGLAGGVRATQLLQGLCERFWDQLHPLPRNGDMEFRTAPFDWADENWSTTLMLQVPLVRGGGVDACMITLAQWRQAMAVKTEDVKKAKAGADGEKAGLLTGARAQAQMLTMPVQDIAALCMAARQWRMALDEAYAAVEQAAAMSAPRWRKLAAVLGEIETVLRHGEQAHPEFVGTHTAPETVQPELALAAVAESALGLGPVADPISGREDAYRRLGIIADYLAKTDPHSPVPSLIRRAISWGRMPFEQLLGELTSNNNEMQKLLVREPVK</sequence>
<protein>
    <submittedName>
        <fullName evidence="2">Type VI secretion system protein TssA</fullName>
    </submittedName>
</protein>
<feature type="domain" description="ImpA N-terminal" evidence="1">
    <location>
        <begin position="7"/>
        <end position="128"/>
    </location>
</feature>
<dbReference type="NCBIfam" id="TIGR03363">
    <property type="entry name" value="VI_chp_8"/>
    <property type="match status" value="1"/>
</dbReference>
<accession>A0ABX0MTS8</accession>
<organism evidence="2 3">
    <name type="scientific">Massilia genomosp. 1</name>
    <dbReference type="NCBI Taxonomy" id="2609280"/>
    <lineage>
        <taxon>Bacteria</taxon>
        <taxon>Pseudomonadati</taxon>
        <taxon>Pseudomonadota</taxon>
        <taxon>Betaproteobacteria</taxon>
        <taxon>Burkholderiales</taxon>
        <taxon>Oxalobacteraceae</taxon>
        <taxon>Telluria group</taxon>
        <taxon>Massilia</taxon>
    </lineage>
</organism>
<reference evidence="2 3" key="1">
    <citation type="submission" date="2019-10" db="EMBL/GenBank/DDBJ databases">
        <title>Taxonomy of Antarctic Massilia spp.: description of Massilia rubra sp. nov., Massilia aquatica sp. nov., Massilia mucilaginosa sp. nov., Massilia frigida sp. nov. isolated from streams, lakes and regoliths.</title>
        <authorList>
            <person name="Holochova P."/>
            <person name="Sedlacek I."/>
            <person name="Kralova S."/>
            <person name="Maslanova I."/>
            <person name="Busse H.-J."/>
            <person name="Stankova E."/>
            <person name="Vrbovska V."/>
            <person name="Kovarovic V."/>
            <person name="Bartak M."/>
            <person name="Svec P."/>
            <person name="Pantucek R."/>
        </authorList>
    </citation>
    <scope>NUCLEOTIDE SEQUENCE [LARGE SCALE GENOMIC DNA]</scope>
    <source>
        <strain evidence="2 3">CCM 8694</strain>
    </source>
</reference>
<dbReference type="EMBL" id="WHJF01000115">
    <property type="protein sequence ID" value="NHZ66143.1"/>
    <property type="molecule type" value="Genomic_DNA"/>
</dbReference>
<evidence type="ECO:0000313" key="2">
    <source>
        <dbReference type="EMBL" id="NHZ66143.1"/>
    </source>
</evidence>